<dbReference type="Pfam" id="PF19455">
    <property type="entry name" value="DUF5993"/>
    <property type="match status" value="1"/>
</dbReference>
<name>A0A917FJM6_9HYPH</name>
<evidence type="ECO:0000313" key="2">
    <source>
        <dbReference type="Proteomes" id="UP000606044"/>
    </source>
</evidence>
<accession>A0A917FJM6</accession>
<dbReference type="AlphaFoldDB" id="A0A917FJM6"/>
<organism evidence="1 2">
    <name type="scientific">Azorhizobium oxalatiphilum</name>
    <dbReference type="NCBI Taxonomy" id="980631"/>
    <lineage>
        <taxon>Bacteria</taxon>
        <taxon>Pseudomonadati</taxon>
        <taxon>Pseudomonadota</taxon>
        <taxon>Alphaproteobacteria</taxon>
        <taxon>Hyphomicrobiales</taxon>
        <taxon>Xanthobacteraceae</taxon>
        <taxon>Azorhizobium</taxon>
    </lineage>
</organism>
<dbReference type="RefSeq" id="WP_188583882.1">
    <property type="nucleotide sequence ID" value="NZ_BMCT01000011.1"/>
</dbReference>
<sequence>MMSIPFFGILAAFLCVFSGQRGAALMLWALSMVGLAVLFRLHATDALNLVL</sequence>
<evidence type="ECO:0000313" key="1">
    <source>
        <dbReference type="EMBL" id="GGF86547.1"/>
    </source>
</evidence>
<gene>
    <name evidence="1" type="ORF">GCM10007301_53020</name>
</gene>
<keyword evidence="2" id="KW-1185">Reference proteome</keyword>
<reference evidence="1" key="2">
    <citation type="submission" date="2020-09" db="EMBL/GenBank/DDBJ databases">
        <authorList>
            <person name="Sun Q."/>
            <person name="Sedlacek I."/>
        </authorList>
    </citation>
    <scope>NUCLEOTIDE SEQUENCE</scope>
    <source>
        <strain evidence="1">CCM 7897</strain>
    </source>
</reference>
<protein>
    <submittedName>
        <fullName evidence="1">Uncharacterized protein</fullName>
    </submittedName>
</protein>
<proteinExistence type="predicted"/>
<dbReference type="Proteomes" id="UP000606044">
    <property type="component" value="Unassembled WGS sequence"/>
</dbReference>
<dbReference type="InterPro" id="IPR046035">
    <property type="entry name" value="DUF5993"/>
</dbReference>
<comment type="caution">
    <text evidence="1">The sequence shown here is derived from an EMBL/GenBank/DDBJ whole genome shotgun (WGS) entry which is preliminary data.</text>
</comment>
<reference evidence="1" key="1">
    <citation type="journal article" date="2014" name="Int. J. Syst. Evol. Microbiol.">
        <title>Complete genome sequence of Corynebacterium casei LMG S-19264T (=DSM 44701T), isolated from a smear-ripened cheese.</title>
        <authorList>
            <consortium name="US DOE Joint Genome Institute (JGI-PGF)"/>
            <person name="Walter F."/>
            <person name="Albersmeier A."/>
            <person name="Kalinowski J."/>
            <person name="Ruckert C."/>
        </authorList>
    </citation>
    <scope>NUCLEOTIDE SEQUENCE</scope>
    <source>
        <strain evidence="1">CCM 7897</strain>
    </source>
</reference>
<dbReference type="EMBL" id="BMCT01000011">
    <property type="protein sequence ID" value="GGF86547.1"/>
    <property type="molecule type" value="Genomic_DNA"/>
</dbReference>